<protein>
    <submittedName>
        <fullName evidence="6">Protein N-acetyltransferase, RimJ/RimL family</fullName>
    </submittedName>
</protein>
<dbReference type="GO" id="GO:0016747">
    <property type="term" value="F:acyltransferase activity, transferring groups other than amino-acyl groups"/>
    <property type="evidence" value="ECO:0007669"/>
    <property type="project" value="InterPro"/>
</dbReference>
<dbReference type="PROSITE" id="PS51186">
    <property type="entry name" value="GNAT"/>
    <property type="match status" value="1"/>
</dbReference>
<dbReference type="Pfam" id="PF13302">
    <property type="entry name" value="Acetyltransf_3"/>
    <property type="match status" value="1"/>
</dbReference>
<name>A0A1I6U7Q1_9ACTN</name>
<sequence length="183" mass="20389">MSAPERKQGQGQGQGREGEGEGASAPGRTDAPERVRLREVVPADLEVFFAQEHDPEAARRSRFPPREREAFMRHWTTRVLAGPDVLVRAITVDGEVAGNLVAWTDGDRRWLGYWLGRAFWGRGVGTRALALFLEQETTRPLYADPHEENTGSVRLLEKHGFRRAGTVRHDTDSHLLLVLGAAS</sequence>
<dbReference type="AlphaFoldDB" id="A0A1I6U7Q1"/>
<evidence type="ECO:0000256" key="3">
    <source>
        <dbReference type="ARBA" id="ARBA00038502"/>
    </source>
</evidence>
<keyword evidence="7" id="KW-1185">Reference proteome</keyword>
<dbReference type="InterPro" id="IPR051531">
    <property type="entry name" value="N-acetyltransferase"/>
</dbReference>
<organism evidence="6 7">
    <name type="scientific">Streptomyces harbinensis</name>
    <dbReference type="NCBI Taxonomy" id="1176198"/>
    <lineage>
        <taxon>Bacteria</taxon>
        <taxon>Bacillati</taxon>
        <taxon>Actinomycetota</taxon>
        <taxon>Actinomycetes</taxon>
        <taxon>Kitasatosporales</taxon>
        <taxon>Streptomycetaceae</taxon>
        <taxon>Streptomyces</taxon>
    </lineage>
</organism>
<evidence type="ECO:0000259" key="5">
    <source>
        <dbReference type="PROSITE" id="PS51186"/>
    </source>
</evidence>
<dbReference type="SUPFAM" id="SSF55729">
    <property type="entry name" value="Acyl-CoA N-acyltransferases (Nat)"/>
    <property type="match status" value="1"/>
</dbReference>
<dbReference type="Proteomes" id="UP000198873">
    <property type="component" value="Unassembled WGS sequence"/>
</dbReference>
<evidence type="ECO:0000256" key="1">
    <source>
        <dbReference type="ARBA" id="ARBA00022679"/>
    </source>
</evidence>
<keyword evidence="1 6" id="KW-0808">Transferase</keyword>
<dbReference type="STRING" id="1176198.SAMN05444716_105344"/>
<evidence type="ECO:0000256" key="4">
    <source>
        <dbReference type="SAM" id="MobiDB-lite"/>
    </source>
</evidence>
<dbReference type="Gene3D" id="3.40.630.30">
    <property type="match status" value="1"/>
</dbReference>
<evidence type="ECO:0000313" key="6">
    <source>
        <dbReference type="EMBL" id="SFS97452.1"/>
    </source>
</evidence>
<accession>A0A1I6U7Q1</accession>
<dbReference type="PANTHER" id="PTHR43792">
    <property type="entry name" value="GNAT FAMILY, PUTATIVE (AFU_ORTHOLOGUE AFUA_3G00765)-RELATED-RELATED"/>
    <property type="match status" value="1"/>
</dbReference>
<feature type="domain" description="N-acetyltransferase" evidence="5">
    <location>
        <begin position="35"/>
        <end position="182"/>
    </location>
</feature>
<evidence type="ECO:0000256" key="2">
    <source>
        <dbReference type="ARBA" id="ARBA00023315"/>
    </source>
</evidence>
<dbReference type="InterPro" id="IPR000182">
    <property type="entry name" value="GNAT_dom"/>
</dbReference>
<comment type="similarity">
    <text evidence="3">Belongs to the acetyltransferase family. RimJ subfamily.</text>
</comment>
<keyword evidence="2" id="KW-0012">Acyltransferase</keyword>
<proteinExistence type="inferred from homology"/>
<gene>
    <name evidence="6" type="ORF">SAMN05444716_105344</name>
</gene>
<dbReference type="InterPro" id="IPR016181">
    <property type="entry name" value="Acyl_CoA_acyltransferase"/>
</dbReference>
<dbReference type="PANTHER" id="PTHR43792:SF8">
    <property type="entry name" value="[RIBOSOMAL PROTEIN US5]-ALANINE N-ACETYLTRANSFERASE"/>
    <property type="match status" value="1"/>
</dbReference>
<evidence type="ECO:0000313" key="7">
    <source>
        <dbReference type="Proteomes" id="UP000198873"/>
    </source>
</evidence>
<reference evidence="7" key="1">
    <citation type="submission" date="2016-10" db="EMBL/GenBank/DDBJ databases">
        <authorList>
            <person name="Varghese N."/>
            <person name="Submissions S."/>
        </authorList>
    </citation>
    <scope>NUCLEOTIDE SEQUENCE [LARGE SCALE GENOMIC DNA]</scope>
    <source>
        <strain evidence="7">CGMCC 4.7047</strain>
    </source>
</reference>
<feature type="region of interest" description="Disordered" evidence="4">
    <location>
        <begin position="1"/>
        <end position="35"/>
    </location>
</feature>
<dbReference type="EMBL" id="FPAB01000005">
    <property type="protein sequence ID" value="SFS97452.1"/>
    <property type="molecule type" value="Genomic_DNA"/>
</dbReference>